<comment type="subcellular location">
    <subcellularLocation>
        <location evidence="1">Cell membrane</location>
        <topology evidence="1">Multi-pass membrane protein</topology>
    </subcellularLocation>
</comment>
<keyword evidence="8 12" id="KW-1133">Transmembrane helix</keyword>
<feature type="transmembrane region" description="Helical" evidence="12">
    <location>
        <begin position="138"/>
        <end position="158"/>
    </location>
</feature>
<evidence type="ECO:0000256" key="9">
    <source>
        <dbReference type="ARBA" id="ARBA00023136"/>
    </source>
</evidence>
<dbReference type="FunFam" id="1.20.1280.290:FF:000002">
    <property type="entry name" value="Bidirectional sugar transporter SWEET"/>
    <property type="match status" value="1"/>
</dbReference>
<feature type="transmembrane region" description="Helical" evidence="12">
    <location>
        <begin position="224"/>
        <end position="245"/>
    </location>
</feature>
<evidence type="ECO:0000256" key="12">
    <source>
        <dbReference type="SAM" id="Phobius"/>
    </source>
</evidence>
<dbReference type="InterPro" id="IPR004316">
    <property type="entry name" value="SWEET_rpt"/>
</dbReference>
<dbReference type="PANTHER" id="PTHR10791">
    <property type="entry name" value="RAG1-ACTIVATING PROTEIN 1"/>
    <property type="match status" value="1"/>
</dbReference>
<evidence type="ECO:0000256" key="5">
    <source>
        <dbReference type="ARBA" id="ARBA00022597"/>
    </source>
</evidence>
<evidence type="ECO:0000256" key="2">
    <source>
        <dbReference type="ARBA" id="ARBA00007809"/>
    </source>
</evidence>
<dbReference type="AlphaFoldDB" id="A0A0D9YQW9"/>
<dbReference type="Gramene" id="OGLUM02G13310.1">
    <property type="protein sequence ID" value="OGLUM02G13310.1"/>
    <property type="gene ID" value="OGLUM02G13310"/>
</dbReference>
<dbReference type="STRING" id="40148.A0A0D9YQW9"/>
<comment type="similarity">
    <text evidence="2">Belongs to the SWEET sugar transporter family.</text>
</comment>
<dbReference type="Gene3D" id="1.20.1280.290">
    <property type="match status" value="2"/>
</dbReference>
<evidence type="ECO:0000313" key="14">
    <source>
        <dbReference type="Proteomes" id="UP000026961"/>
    </source>
</evidence>
<evidence type="ECO:0008006" key="15">
    <source>
        <dbReference type="Google" id="ProtNLM"/>
    </source>
</evidence>
<evidence type="ECO:0000256" key="6">
    <source>
        <dbReference type="ARBA" id="ARBA00022692"/>
    </source>
</evidence>
<dbReference type="Proteomes" id="UP000026961">
    <property type="component" value="Chromosome 2"/>
</dbReference>
<proteinExistence type="inferred from homology"/>
<accession>A0A0D9YQW9</accession>
<feature type="transmembrane region" description="Helical" evidence="12">
    <location>
        <begin position="164"/>
        <end position="188"/>
    </location>
</feature>
<dbReference type="GO" id="GO:0051119">
    <property type="term" value="F:sugar transmembrane transporter activity"/>
    <property type="evidence" value="ECO:0007669"/>
    <property type="project" value="InterPro"/>
</dbReference>
<evidence type="ECO:0000256" key="1">
    <source>
        <dbReference type="ARBA" id="ARBA00004651"/>
    </source>
</evidence>
<dbReference type="PANTHER" id="PTHR10791:SF130">
    <property type="entry name" value="BIDIRECTIONAL SUGAR TRANSPORTER SWEET6-RELATED"/>
    <property type="match status" value="1"/>
</dbReference>
<evidence type="ECO:0000256" key="8">
    <source>
        <dbReference type="ARBA" id="ARBA00022989"/>
    </source>
</evidence>
<feature type="compositionally biased region" description="Low complexity" evidence="11">
    <location>
        <begin position="57"/>
        <end position="68"/>
    </location>
</feature>
<evidence type="ECO:0000256" key="4">
    <source>
        <dbReference type="ARBA" id="ARBA00022475"/>
    </source>
</evidence>
<feature type="transmembrane region" description="Helical" evidence="12">
    <location>
        <begin position="257"/>
        <end position="279"/>
    </location>
</feature>
<dbReference type="GO" id="GO:0005886">
    <property type="term" value="C:plasma membrane"/>
    <property type="evidence" value="ECO:0007669"/>
    <property type="project" value="UniProtKB-SubCell"/>
</dbReference>
<dbReference type="FunFam" id="1.20.1280.290:FF:000001">
    <property type="entry name" value="Bidirectional sugar transporter SWEET"/>
    <property type="match status" value="1"/>
</dbReference>
<feature type="transmembrane region" description="Helical" evidence="12">
    <location>
        <begin position="195"/>
        <end position="218"/>
    </location>
</feature>
<name>A0A0D9YQW9_9ORYZ</name>
<keyword evidence="6 12" id="KW-0812">Transmembrane</keyword>
<keyword evidence="3" id="KW-0813">Transport</keyword>
<feature type="region of interest" description="Disordered" evidence="11">
    <location>
        <begin position="57"/>
        <end position="92"/>
    </location>
</feature>
<organism evidence="13">
    <name type="scientific">Oryza glumipatula</name>
    <dbReference type="NCBI Taxonomy" id="40148"/>
    <lineage>
        <taxon>Eukaryota</taxon>
        <taxon>Viridiplantae</taxon>
        <taxon>Streptophyta</taxon>
        <taxon>Embryophyta</taxon>
        <taxon>Tracheophyta</taxon>
        <taxon>Spermatophyta</taxon>
        <taxon>Magnoliopsida</taxon>
        <taxon>Liliopsida</taxon>
        <taxon>Poales</taxon>
        <taxon>Poaceae</taxon>
        <taxon>BOP clade</taxon>
        <taxon>Oryzoideae</taxon>
        <taxon>Oryzeae</taxon>
        <taxon>Oryzinae</taxon>
        <taxon>Oryza</taxon>
    </lineage>
</organism>
<evidence type="ECO:0000256" key="11">
    <source>
        <dbReference type="SAM" id="MobiDB-lite"/>
    </source>
</evidence>
<evidence type="ECO:0000256" key="3">
    <source>
        <dbReference type="ARBA" id="ARBA00022448"/>
    </source>
</evidence>
<feature type="transmembrane region" description="Helical" evidence="12">
    <location>
        <begin position="103"/>
        <end position="126"/>
    </location>
</feature>
<keyword evidence="4" id="KW-1003">Cell membrane</keyword>
<evidence type="ECO:0000256" key="7">
    <source>
        <dbReference type="ARBA" id="ARBA00022737"/>
    </source>
</evidence>
<evidence type="ECO:0000313" key="13">
    <source>
        <dbReference type="EnsemblPlants" id="OGLUM02G13310.1"/>
    </source>
</evidence>
<keyword evidence="14" id="KW-1185">Reference proteome</keyword>
<feature type="transmembrane region" description="Helical" evidence="12">
    <location>
        <begin position="285"/>
        <end position="307"/>
    </location>
</feature>
<dbReference type="EnsemblPlants" id="OGLUM02G13310.1">
    <property type="protein sequence ID" value="OGLUM02G13310.1"/>
    <property type="gene ID" value="OGLUM02G13310"/>
</dbReference>
<dbReference type="Pfam" id="PF03083">
    <property type="entry name" value="MtN3_slv"/>
    <property type="match status" value="2"/>
</dbReference>
<reference evidence="13" key="1">
    <citation type="submission" date="2015-04" db="UniProtKB">
        <authorList>
            <consortium name="EnsemblPlants"/>
        </authorList>
    </citation>
    <scope>IDENTIFICATION</scope>
</reference>
<dbReference type="eggNOG" id="KOG1623">
    <property type="taxonomic scope" value="Eukaryota"/>
</dbReference>
<protein>
    <recommendedName>
        <fullName evidence="15">Bidirectional sugar transporter SWEET</fullName>
    </recommendedName>
</protein>
<keyword evidence="5" id="KW-0762">Sugar transport</keyword>
<keyword evidence="9 12" id="KW-0472">Membrane</keyword>
<reference evidence="13" key="2">
    <citation type="submission" date="2018-05" db="EMBL/GenBank/DDBJ databases">
        <title>OgluRS3 (Oryza glumaepatula Reference Sequence Version 3).</title>
        <authorList>
            <person name="Zhang J."/>
            <person name="Kudrna D."/>
            <person name="Lee S."/>
            <person name="Talag J."/>
            <person name="Welchert J."/>
            <person name="Wing R.A."/>
        </authorList>
    </citation>
    <scope>NUCLEOTIDE SEQUENCE [LARGE SCALE GENOMIC DNA]</scope>
</reference>
<sequence>MGGWARLPAPCRQGRSAGGVEASILRSLIASRLHYCGCIYYYTCSCIQSPPRVSTRSAAPSSLPTSATSERRRPPRAVRFREGGRPRRRRPAAMVSPDTIRTAIGVVGNGTALVLFLSPVPTFIRIWKKGSVEQYSAVPYVATLLNCMMWVLYGLPAVHPHSMLVITINGTGMAIELTYIALFLAFSLGAVRRRVLLLLAAEVAFVAAVAALVLNLAHTHERRSMIVGILCVLFGTGMYAAPLSVMKMVIQTKSVEYMPLFLSLASLVNGICWTAYALIRFDLYITIPNGLGVMFAVAQLILYAIYYKSTQQIIEARKRKEADHVAMTDVVVDSAKNNPSSGAAAAAANGRY</sequence>
<evidence type="ECO:0000256" key="10">
    <source>
        <dbReference type="ARBA" id="ARBA00038715"/>
    </source>
</evidence>
<comment type="subunit">
    <text evidence="10">Forms homooligomers and/or heterooligomers.</text>
</comment>
<dbReference type="InterPro" id="IPR047664">
    <property type="entry name" value="SWEET"/>
</dbReference>
<dbReference type="HOGENOM" id="CLU_048643_1_0_1"/>
<keyword evidence="7" id="KW-0677">Repeat</keyword>